<organism evidence="2 3">
    <name type="scientific">Sediminicola luteus</name>
    <dbReference type="NCBI Taxonomy" id="319238"/>
    <lineage>
        <taxon>Bacteria</taxon>
        <taxon>Pseudomonadati</taxon>
        <taxon>Bacteroidota</taxon>
        <taxon>Flavobacteriia</taxon>
        <taxon>Flavobacteriales</taxon>
        <taxon>Flavobacteriaceae</taxon>
        <taxon>Sediminicola</taxon>
    </lineage>
</organism>
<feature type="domain" description="ACB" evidence="1">
    <location>
        <begin position="10"/>
        <end position="81"/>
    </location>
</feature>
<dbReference type="RefSeq" id="WP_097443424.1">
    <property type="nucleotide sequence ID" value="NZ_NBWU01000005.1"/>
</dbReference>
<comment type="caution">
    <text evidence="2">The sequence shown here is derived from an EMBL/GenBank/DDBJ whole genome shotgun (WGS) entry which is preliminary data.</text>
</comment>
<dbReference type="SUPFAM" id="SSF47027">
    <property type="entry name" value="Acyl-CoA binding protein"/>
    <property type="match status" value="1"/>
</dbReference>
<dbReference type="Proteomes" id="UP000219559">
    <property type="component" value="Unassembled WGS sequence"/>
</dbReference>
<name>A0A2A4G6V5_9FLAO</name>
<protein>
    <submittedName>
        <fullName evidence="2">Acyl-CoA-binding protein</fullName>
    </submittedName>
</protein>
<proteinExistence type="predicted"/>
<gene>
    <name evidence="2" type="ORF">B7P33_14775</name>
</gene>
<reference evidence="2 3" key="1">
    <citation type="submission" date="2017-04" db="EMBL/GenBank/DDBJ databases">
        <title>A new member of the family Flavobacteriaceae isolated from ascidians.</title>
        <authorList>
            <person name="Chen L."/>
        </authorList>
    </citation>
    <scope>NUCLEOTIDE SEQUENCE [LARGE SCALE GENOMIC DNA]</scope>
    <source>
        <strain evidence="2 3">HQA918</strain>
    </source>
</reference>
<keyword evidence="3" id="KW-1185">Reference proteome</keyword>
<dbReference type="GO" id="GO:0000062">
    <property type="term" value="F:fatty-acyl-CoA binding"/>
    <property type="evidence" value="ECO:0007669"/>
    <property type="project" value="InterPro"/>
</dbReference>
<dbReference type="InterPro" id="IPR014352">
    <property type="entry name" value="FERM/acyl-CoA-bd_prot_sf"/>
</dbReference>
<evidence type="ECO:0000313" key="2">
    <source>
        <dbReference type="EMBL" id="PCE63472.1"/>
    </source>
</evidence>
<dbReference type="InterPro" id="IPR035984">
    <property type="entry name" value="Acyl-CoA-binding_sf"/>
</dbReference>
<evidence type="ECO:0000259" key="1">
    <source>
        <dbReference type="Pfam" id="PF00887"/>
    </source>
</evidence>
<evidence type="ECO:0000313" key="3">
    <source>
        <dbReference type="Proteomes" id="UP000219559"/>
    </source>
</evidence>
<dbReference type="OrthoDB" id="981216at2"/>
<dbReference type="Gene3D" id="1.20.80.10">
    <property type="match status" value="1"/>
</dbReference>
<dbReference type="AlphaFoldDB" id="A0A2A4G6V5"/>
<dbReference type="Pfam" id="PF00887">
    <property type="entry name" value="ACBP"/>
    <property type="match status" value="1"/>
</dbReference>
<accession>A0A2A4G6V5</accession>
<sequence length="90" mass="10323">MSKAGSTLRERFEEAVAFMNSYTHPLPADLLLKIYAYYKIANNNFDHPGSRKPLINAFKMNALIQAQEITEDQAMEMYIEVTDTVRNGTY</sequence>
<dbReference type="InterPro" id="IPR000582">
    <property type="entry name" value="Acyl-CoA-binding_protein"/>
</dbReference>
<dbReference type="EMBL" id="NBWU01000005">
    <property type="protein sequence ID" value="PCE63472.1"/>
    <property type="molecule type" value="Genomic_DNA"/>
</dbReference>